<dbReference type="Proteomes" id="UP000252519">
    <property type="component" value="Unassembled WGS sequence"/>
</dbReference>
<keyword evidence="1" id="KW-0812">Transmembrane</keyword>
<accession>A0A368G1Z6</accession>
<name>A0A368G1Z6_ANCCA</name>
<keyword evidence="1" id="KW-1133">Transmembrane helix</keyword>
<dbReference type="AlphaFoldDB" id="A0A368G1Z6"/>
<dbReference type="EMBL" id="JOJR01000396">
    <property type="protein sequence ID" value="RCN38493.1"/>
    <property type="molecule type" value="Genomic_DNA"/>
</dbReference>
<organism evidence="3 4">
    <name type="scientific">Ancylostoma caninum</name>
    <name type="common">Dog hookworm</name>
    <dbReference type="NCBI Taxonomy" id="29170"/>
    <lineage>
        <taxon>Eukaryota</taxon>
        <taxon>Metazoa</taxon>
        <taxon>Ecdysozoa</taxon>
        <taxon>Nematoda</taxon>
        <taxon>Chromadorea</taxon>
        <taxon>Rhabditida</taxon>
        <taxon>Rhabditina</taxon>
        <taxon>Rhabditomorpha</taxon>
        <taxon>Strongyloidea</taxon>
        <taxon>Ancylostomatidae</taxon>
        <taxon>Ancylostomatinae</taxon>
        <taxon>Ancylostoma</taxon>
    </lineage>
</organism>
<evidence type="ECO:0000256" key="1">
    <source>
        <dbReference type="SAM" id="Phobius"/>
    </source>
</evidence>
<comment type="caution">
    <text evidence="3">The sequence shown here is derived from an EMBL/GenBank/DDBJ whole genome shotgun (WGS) entry which is preliminary data.</text>
</comment>
<sequence>MDMVLLNAFAYTLEIVFLLLSLIIMTTYLVVSRLNRRFHSMLRILMNFMCFGMLVNSIFRTFMVPVRLFLGENSFS</sequence>
<evidence type="ECO:0000313" key="3">
    <source>
        <dbReference type="EMBL" id="RCN38493.1"/>
    </source>
</evidence>
<feature type="transmembrane region" description="Helical" evidence="1">
    <location>
        <begin position="6"/>
        <end position="32"/>
    </location>
</feature>
<proteinExistence type="predicted"/>
<keyword evidence="1" id="KW-0472">Membrane</keyword>
<evidence type="ECO:0000313" key="4">
    <source>
        <dbReference type="Proteomes" id="UP000252519"/>
    </source>
</evidence>
<keyword evidence="4" id="KW-1185">Reference proteome</keyword>
<dbReference type="EMBL" id="JOJR01001090">
    <property type="protein sequence ID" value="RCN32448.1"/>
    <property type="molecule type" value="Genomic_DNA"/>
</dbReference>
<gene>
    <name evidence="3" type="ORF">ANCCAN_15595</name>
    <name evidence="2" type="ORF">ANCCAN_21744</name>
</gene>
<feature type="transmembrane region" description="Helical" evidence="1">
    <location>
        <begin position="44"/>
        <end position="70"/>
    </location>
</feature>
<dbReference type="OrthoDB" id="5851788at2759"/>
<evidence type="ECO:0000313" key="2">
    <source>
        <dbReference type="EMBL" id="RCN32448.1"/>
    </source>
</evidence>
<reference evidence="3 4" key="1">
    <citation type="submission" date="2014-10" db="EMBL/GenBank/DDBJ databases">
        <title>Draft genome of the hookworm Ancylostoma caninum.</title>
        <authorList>
            <person name="Mitreva M."/>
        </authorList>
    </citation>
    <scope>NUCLEOTIDE SEQUENCE [LARGE SCALE GENOMIC DNA]</scope>
    <source>
        <strain evidence="3 4">Baltimore</strain>
    </source>
</reference>
<protein>
    <submittedName>
        <fullName evidence="3">Uncharacterized protein</fullName>
    </submittedName>
</protein>